<comment type="caution">
    <text evidence="3">The sequence shown here is derived from an EMBL/GenBank/DDBJ whole genome shotgun (WGS) entry which is preliminary data.</text>
</comment>
<name>A0A553ZFT8_9ACTN</name>
<organism evidence="3 4">
    <name type="scientific">Streptomyces benahoarensis</name>
    <dbReference type="NCBI Taxonomy" id="2595054"/>
    <lineage>
        <taxon>Bacteria</taxon>
        <taxon>Bacillati</taxon>
        <taxon>Actinomycetota</taxon>
        <taxon>Actinomycetes</taxon>
        <taxon>Kitasatosporales</taxon>
        <taxon>Streptomycetaceae</taxon>
        <taxon>Streptomyces</taxon>
    </lineage>
</organism>
<dbReference type="Proteomes" id="UP000320888">
    <property type="component" value="Unassembled WGS sequence"/>
</dbReference>
<keyword evidence="4" id="KW-1185">Reference proteome</keyword>
<dbReference type="SUPFAM" id="SSF55729">
    <property type="entry name" value="Acyl-CoA N-acyltransferases (Nat)"/>
    <property type="match status" value="1"/>
</dbReference>
<feature type="region of interest" description="Disordered" evidence="1">
    <location>
        <begin position="1"/>
        <end position="36"/>
    </location>
</feature>
<evidence type="ECO:0000259" key="2">
    <source>
        <dbReference type="PROSITE" id="PS51186"/>
    </source>
</evidence>
<dbReference type="Gene3D" id="3.40.630.30">
    <property type="match status" value="1"/>
</dbReference>
<dbReference type="InterPro" id="IPR000182">
    <property type="entry name" value="GNAT_dom"/>
</dbReference>
<feature type="domain" description="N-acetyltransferase" evidence="2">
    <location>
        <begin position="50"/>
        <end position="212"/>
    </location>
</feature>
<keyword evidence="3" id="KW-0808">Transferase</keyword>
<evidence type="ECO:0000313" key="4">
    <source>
        <dbReference type="Proteomes" id="UP000320888"/>
    </source>
</evidence>
<protein>
    <submittedName>
        <fullName evidence="3">GNAT family N-acetyltransferase</fullName>
    </submittedName>
</protein>
<dbReference type="GO" id="GO:0016747">
    <property type="term" value="F:acyltransferase activity, transferring groups other than amino-acyl groups"/>
    <property type="evidence" value="ECO:0007669"/>
    <property type="project" value="InterPro"/>
</dbReference>
<evidence type="ECO:0000256" key="1">
    <source>
        <dbReference type="SAM" id="MobiDB-lite"/>
    </source>
</evidence>
<reference evidence="3 4" key="1">
    <citation type="submission" date="2019-07" db="EMBL/GenBank/DDBJ databases">
        <title>Draft genome for Streptomyces benahoarensis MZ03-48.</title>
        <authorList>
            <person name="Gonzalez-Pimentel J.L."/>
        </authorList>
    </citation>
    <scope>NUCLEOTIDE SEQUENCE [LARGE SCALE GENOMIC DNA]</scope>
    <source>
        <strain evidence="3 4">MZ03-48</strain>
    </source>
</reference>
<dbReference type="OrthoDB" id="9799092at2"/>
<dbReference type="AlphaFoldDB" id="A0A553ZFT8"/>
<sequence>MPDGGGPAPLGSGLPPRPTPARRAPVHPLGPGRPEDAPALARMQFVAWLETYPGAAPGIDERGIREQRGDLLTDEGAARWRTFLDKASHHPHLAFCHVARAPDGALAAVLCGLREDAAAPEAAANPAPPGPSSESVTLGPMYVLRRAQGLRIGGRLMDAFLTWAGDAPMRLWVTSSNDRAIRFYRRHGFAPTGAHHLWRDRLPNIRMARGGGPGDPSAG</sequence>
<proteinExistence type="predicted"/>
<dbReference type="EMBL" id="VKLS01000143">
    <property type="protein sequence ID" value="TSB40315.1"/>
    <property type="molecule type" value="Genomic_DNA"/>
</dbReference>
<dbReference type="Pfam" id="PF00583">
    <property type="entry name" value="Acetyltransf_1"/>
    <property type="match status" value="1"/>
</dbReference>
<dbReference type="InterPro" id="IPR016181">
    <property type="entry name" value="Acyl_CoA_acyltransferase"/>
</dbReference>
<dbReference type="PROSITE" id="PS51186">
    <property type="entry name" value="GNAT"/>
    <property type="match status" value="1"/>
</dbReference>
<gene>
    <name evidence="3" type="ORF">FNZ23_13960</name>
</gene>
<evidence type="ECO:0000313" key="3">
    <source>
        <dbReference type="EMBL" id="TSB40315.1"/>
    </source>
</evidence>
<accession>A0A553ZFT8</accession>